<dbReference type="InterPro" id="IPR050105">
    <property type="entry name" value="MoCo_biosynth_MoaA/MoaC"/>
</dbReference>
<keyword evidence="8" id="KW-0411">Iron-sulfur</keyword>
<reference evidence="14 15" key="1">
    <citation type="submission" date="2021-12" db="EMBL/GenBank/DDBJ databases">
        <title>Genome sequencing of bacteria with rrn-lacking chromosome and rrn-plasmid.</title>
        <authorList>
            <person name="Anda M."/>
            <person name="Iwasaki W."/>
        </authorList>
    </citation>
    <scope>NUCLEOTIDE SEQUENCE [LARGE SCALE GENOMIC DNA]</scope>
    <source>
        <strain evidence="14 15">NBRC 101262</strain>
        <plasmid evidence="14 15">pPP1</plasmid>
    </source>
</reference>
<evidence type="ECO:0000256" key="11">
    <source>
        <dbReference type="ARBA" id="ARBA00023239"/>
    </source>
</evidence>
<evidence type="ECO:0000256" key="4">
    <source>
        <dbReference type="ARBA" id="ARBA00022691"/>
    </source>
</evidence>
<dbReference type="Proteomes" id="UP001354989">
    <property type="component" value="Plasmid pPP1"/>
</dbReference>
<keyword evidence="9" id="KW-0342">GTP-binding</keyword>
<dbReference type="SMART" id="SM00729">
    <property type="entry name" value="Elp3"/>
    <property type="match status" value="1"/>
</dbReference>
<evidence type="ECO:0000256" key="10">
    <source>
        <dbReference type="ARBA" id="ARBA00023150"/>
    </source>
</evidence>
<keyword evidence="15" id="KW-1185">Reference proteome</keyword>
<dbReference type="RefSeq" id="WP_332921481.1">
    <property type="nucleotide sequence ID" value="NZ_AP025293.1"/>
</dbReference>
<dbReference type="InterPro" id="IPR006638">
    <property type="entry name" value="Elp3/MiaA/NifB-like_rSAM"/>
</dbReference>
<dbReference type="SFLD" id="SFLDG01383">
    <property type="entry name" value="cyclic_pyranopterin_phosphate"/>
    <property type="match status" value="1"/>
</dbReference>
<evidence type="ECO:0000256" key="1">
    <source>
        <dbReference type="ARBA" id="ARBA00001966"/>
    </source>
</evidence>
<sequence length="324" mass="36785">MLIDKFGRPIKYLRLSVTDRCNLRCYYCMPEEGIKFIAHKNLLTYEEMLRLCTILVKEGVEKIRITGGEPFVRKELLFFLRELTKIKGLKNIGITSNGLLTAQYLEELKTLGITDLNLSLDCLSEEKFLEITRRKGLKEVLNTLELATKMGFKVKINTVVMGEKNKFELPALARLAQKKPIDVRFIEEMPFNGGEEHQEARLWTHQNIKDFLEAELQAPLVADIFESTAQKYSIEGWQGKIGIIPAHSRTFCGSCDRLRMTAQGEIRNCLYAGKGYNIKDLMRSGATDADLLAYFQQIVSKKAKNGFEAENRSSGHDSMSIIGG</sequence>
<keyword evidence="5" id="KW-0479">Metal-binding</keyword>
<dbReference type="InterPro" id="IPR013483">
    <property type="entry name" value="MoaA"/>
</dbReference>
<dbReference type="EMBL" id="AP025293">
    <property type="protein sequence ID" value="BDD00459.1"/>
    <property type="molecule type" value="Genomic_DNA"/>
</dbReference>
<gene>
    <name evidence="14" type="primary">moaA</name>
    <name evidence="14" type="ORF">PEPS_27390</name>
</gene>
<dbReference type="Pfam" id="PF04055">
    <property type="entry name" value="Radical_SAM"/>
    <property type="match status" value="1"/>
</dbReference>
<dbReference type="SFLD" id="SFLDG01067">
    <property type="entry name" value="SPASM/twitch_domain_containing"/>
    <property type="match status" value="1"/>
</dbReference>
<evidence type="ECO:0000313" key="14">
    <source>
        <dbReference type="EMBL" id="BDD00459.1"/>
    </source>
</evidence>
<evidence type="ECO:0000313" key="15">
    <source>
        <dbReference type="Proteomes" id="UP001354989"/>
    </source>
</evidence>
<feature type="domain" description="Radical SAM core" evidence="13">
    <location>
        <begin position="5"/>
        <end position="235"/>
    </location>
</feature>
<dbReference type="PROSITE" id="PS01305">
    <property type="entry name" value="MOAA_NIFB_PQQE"/>
    <property type="match status" value="1"/>
</dbReference>
<keyword evidence="3" id="KW-0004">4Fe-4S</keyword>
<dbReference type="SUPFAM" id="SSF102114">
    <property type="entry name" value="Radical SAM enzymes"/>
    <property type="match status" value="1"/>
</dbReference>
<keyword evidence="14" id="KW-0614">Plasmid</keyword>
<comment type="cofactor">
    <cofactor evidence="1">
        <name>[4Fe-4S] cluster</name>
        <dbReference type="ChEBI" id="CHEBI:49883"/>
    </cofactor>
</comment>
<dbReference type="SFLD" id="SFLDG01386">
    <property type="entry name" value="main_SPASM_domain-containing"/>
    <property type="match status" value="1"/>
</dbReference>
<dbReference type="InterPro" id="IPR040064">
    <property type="entry name" value="MoaA-like"/>
</dbReference>
<dbReference type="EC" id="4.1.99.22" evidence="2"/>
<dbReference type="InterPro" id="IPR000385">
    <property type="entry name" value="MoaA_NifB_PqqE_Fe-S-bd_CS"/>
</dbReference>
<keyword evidence="4" id="KW-0949">S-adenosyl-L-methionine</keyword>
<geneLocation type="plasmid" evidence="14 15">
    <name>pPP1</name>
</geneLocation>
<dbReference type="CDD" id="cd21117">
    <property type="entry name" value="Twitch_MoaA"/>
    <property type="match status" value="1"/>
</dbReference>
<evidence type="ECO:0000259" key="13">
    <source>
        <dbReference type="PROSITE" id="PS51918"/>
    </source>
</evidence>
<keyword evidence="7" id="KW-0408">Iron</keyword>
<dbReference type="InterPro" id="IPR058240">
    <property type="entry name" value="rSAM_sf"/>
</dbReference>
<dbReference type="Pfam" id="PF06463">
    <property type="entry name" value="Mob_synth_C"/>
    <property type="match status" value="1"/>
</dbReference>
<dbReference type="Gene3D" id="3.20.20.70">
    <property type="entry name" value="Aldolase class I"/>
    <property type="match status" value="1"/>
</dbReference>
<keyword evidence="6" id="KW-0547">Nucleotide-binding</keyword>
<evidence type="ECO:0000256" key="8">
    <source>
        <dbReference type="ARBA" id="ARBA00023014"/>
    </source>
</evidence>
<name>A0ABM7VHK3_9BACT</name>
<dbReference type="SFLD" id="SFLDS00029">
    <property type="entry name" value="Radical_SAM"/>
    <property type="match status" value="1"/>
</dbReference>
<evidence type="ECO:0000256" key="9">
    <source>
        <dbReference type="ARBA" id="ARBA00023134"/>
    </source>
</evidence>
<accession>A0ABM7VHK3</accession>
<evidence type="ECO:0000256" key="12">
    <source>
        <dbReference type="ARBA" id="ARBA00048697"/>
    </source>
</evidence>
<proteinExistence type="predicted"/>
<comment type="catalytic activity">
    <reaction evidence="12">
        <text>GTP + AH2 + S-adenosyl-L-methionine = (8S)-3',8-cyclo-7,8-dihydroguanosine 5'-triphosphate + 5'-deoxyadenosine + L-methionine + A + H(+)</text>
        <dbReference type="Rhea" id="RHEA:49576"/>
        <dbReference type="ChEBI" id="CHEBI:13193"/>
        <dbReference type="ChEBI" id="CHEBI:15378"/>
        <dbReference type="ChEBI" id="CHEBI:17319"/>
        <dbReference type="ChEBI" id="CHEBI:17499"/>
        <dbReference type="ChEBI" id="CHEBI:37565"/>
        <dbReference type="ChEBI" id="CHEBI:57844"/>
        <dbReference type="ChEBI" id="CHEBI:59789"/>
        <dbReference type="ChEBI" id="CHEBI:131766"/>
        <dbReference type="EC" id="4.1.99.22"/>
    </reaction>
</comment>
<dbReference type="PANTHER" id="PTHR22960:SF0">
    <property type="entry name" value="MOLYBDENUM COFACTOR BIOSYNTHESIS PROTEIN 1"/>
    <property type="match status" value="1"/>
</dbReference>
<evidence type="ECO:0000256" key="5">
    <source>
        <dbReference type="ARBA" id="ARBA00022723"/>
    </source>
</evidence>
<dbReference type="NCBIfam" id="TIGR02666">
    <property type="entry name" value="moaA"/>
    <property type="match status" value="1"/>
</dbReference>
<keyword evidence="10" id="KW-0501">Molybdenum cofactor biosynthesis</keyword>
<dbReference type="InterPro" id="IPR013785">
    <property type="entry name" value="Aldolase_TIM"/>
</dbReference>
<keyword evidence="11" id="KW-0456">Lyase</keyword>
<evidence type="ECO:0000256" key="3">
    <source>
        <dbReference type="ARBA" id="ARBA00022485"/>
    </source>
</evidence>
<evidence type="ECO:0000256" key="2">
    <source>
        <dbReference type="ARBA" id="ARBA00012167"/>
    </source>
</evidence>
<dbReference type="CDD" id="cd01335">
    <property type="entry name" value="Radical_SAM"/>
    <property type="match status" value="1"/>
</dbReference>
<dbReference type="InterPro" id="IPR010505">
    <property type="entry name" value="MoaA_twitch"/>
</dbReference>
<evidence type="ECO:0000256" key="6">
    <source>
        <dbReference type="ARBA" id="ARBA00022741"/>
    </source>
</evidence>
<dbReference type="PANTHER" id="PTHR22960">
    <property type="entry name" value="MOLYBDOPTERIN COFACTOR SYNTHESIS PROTEIN A"/>
    <property type="match status" value="1"/>
</dbReference>
<dbReference type="PROSITE" id="PS51918">
    <property type="entry name" value="RADICAL_SAM"/>
    <property type="match status" value="1"/>
</dbReference>
<organism evidence="14 15">
    <name type="scientific">Persicobacter psychrovividus</name>
    <dbReference type="NCBI Taxonomy" id="387638"/>
    <lineage>
        <taxon>Bacteria</taxon>
        <taxon>Pseudomonadati</taxon>
        <taxon>Bacteroidota</taxon>
        <taxon>Cytophagia</taxon>
        <taxon>Cytophagales</taxon>
        <taxon>Persicobacteraceae</taxon>
        <taxon>Persicobacter</taxon>
    </lineage>
</organism>
<dbReference type="InterPro" id="IPR007197">
    <property type="entry name" value="rSAM"/>
</dbReference>
<protein>
    <recommendedName>
        <fullName evidence="2">GTP 3',8-cyclase</fullName>
        <ecNumber evidence="2">4.1.99.22</ecNumber>
    </recommendedName>
</protein>
<evidence type="ECO:0000256" key="7">
    <source>
        <dbReference type="ARBA" id="ARBA00023004"/>
    </source>
</evidence>